<dbReference type="Gene3D" id="3.40.630.30">
    <property type="match status" value="1"/>
</dbReference>
<evidence type="ECO:0000313" key="6">
    <source>
        <dbReference type="Proteomes" id="UP000005258"/>
    </source>
</evidence>
<dbReference type="PROSITE" id="PS51186">
    <property type="entry name" value="GNAT"/>
    <property type="match status" value="1"/>
</dbReference>
<dbReference type="GO" id="GO:0016747">
    <property type="term" value="F:acyltransferase activity, transferring groups other than amino-acyl groups"/>
    <property type="evidence" value="ECO:0007669"/>
    <property type="project" value="InterPro"/>
</dbReference>
<keyword evidence="2" id="KW-0012">Acyltransferase</keyword>
<protein>
    <submittedName>
        <fullName evidence="5">GCN5-related N-acetyltransferase</fullName>
    </submittedName>
</protein>
<dbReference type="CDD" id="cd04301">
    <property type="entry name" value="NAT_SF"/>
    <property type="match status" value="1"/>
</dbReference>
<dbReference type="InterPro" id="IPR000182">
    <property type="entry name" value="GNAT_dom"/>
</dbReference>
<dbReference type="KEGG" id="tmo:TMO_b0072"/>
<feature type="domain" description="N-acetyltransferase" evidence="4">
    <location>
        <begin position="18"/>
        <end position="152"/>
    </location>
</feature>
<dbReference type="AlphaFoldDB" id="I3TTJ2"/>
<keyword evidence="1" id="KW-0808">Transferase</keyword>
<keyword evidence="5" id="KW-0614">Plasmid</keyword>
<dbReference type="EMBL" id="CP003238">
    <property type="protein sequence ID" value="AFK56080.1"/>
    <property type="molecule type" value="Genomic_DNA"/>
</dbReference>
<organism evidence="5 6">
    <name type="scientific">Tistrella mobilis (strain KA081020-065)</name>
    <dbReference type="NCBI Taxonomy" id="1110502"/>
    <lineage>
        <taxon>Bacteria</taxon>
        <taxon>Pseudomonadati</taxon>
        <taxon>Pseudomonadota</taxon>
        <taxon>Alphaproteobacteria</taxon>
        <taxon>Geminicoccales</taxon>
        <taxon>Geminicoccaceae</taxon>
        <taxon>Tistrella</taxon>
    </lineage>
</organism>
<gene>
    <name evidence="5" type="ordered locus">TMO_b0072</name>
</gene>
<evidence type="ECO:0000313" key="5">
    <source>
        <dbReference type="EMBL" id="AFK56080.1"/>
    </source>
</evidence>
<dbReference type="HOGENOM" id="CLU_013985_34_1_5"/>
<dbReference type="NCBIfam" id="NF002959">
    <property type="entry name" value="PRK03624.1"/>
    <property type="match status" value="1"/>
</dbReference>
<reference evidence="5 6" key="1">
    <citation type="journal article" date="2012" name="J. Am. Chem. Soc.">
        <title>Bacterial biosynthesis and maturation of the didemnin anti-cancer agents.</title>
        <authorList>
            <person name="Xu Y."/>
            <person name="Kersten R.D."/>
            <person name="Nam S.J."/>
            <person name="Lu L."/>
            <person name="Al-Suwailem A.M."/>
            <person name="Zheng H."/>
            <person name="Fenical W."/>
            <person name="Dorrestein P.C."/>
            <person name="Moore B.S."/>
            <person name="Qian P.Y."/>
        </authorList>
    </citation>
    <scope>NUCLEOTIDE SEQUENCE [LARGE SCALE GENOMIC DNA]</scope>
    <source>
        <strain evidence="5 6">KA081020-065</strain>
    </source>
</reference>
<dbReference type="InterPro" id="IPR050832">
    <property type="entry name" value="Bact_Acetyltransf"/>
</dbReference>
<evidence type="ECO:0000259" key="4">
    <source>
        <dbReference type="PROSITE" id="PS51186"/>
    </source>
</evidence>
<dbReference type="Pfam" id="PF00583">
    <property type="entry name" value="Acetyltransf_1"/>
    <property type="match status" value="1"/>
</dbReference>
<name>I3TTJ2_TISMK</name>
<dbReference type="PATRIC" id="fig|1110502.3.peg.4330"/>
<proteinExistence type="predicted"/>
<accession>I3TTJ2</accession>
<evidence type="ECO:0000256" key="2">
    <source>
        <dbReference type="ARBA" id="ARBA00023315"/>
    </source>
</evidence>
<dbReference type="PANTHER" id="PTHR43877:SF2">
    <property type="entry name" value="AMINOALKYLPHOSPHONATE N-ACETYLTRANSFERASE-RELATED"/>
    <property type="match status" value="1"/>
</dbReference>
<geneLocation type="plasmid" evidence="5 6">
    <name>pTM2</name>
</geneLocation>
<evidence type="ECO:0000256" key="1">
    <source>
        <dbReference type="ARBA" id="ARBA00022679"/>
    </source>
</evidence>
<keyword evidence="6" id="KW-1185">Reference proteome</keyword>
<dbReference type="InterPro" id="IPR016181">
    <property type="entry name" value="Acyl_CoA_acyltransferase"/>
</dbReference>
<feature type="region of interest" description="Disordered" evidence="3">
    <location>
        <begin position="1"/>
        <end position="21"/>
    </location>
</feature>
<dbReference type="PANTHER" id="PTHR43877">
    <property type="entry name" value="AMINOALKYLPHOSPHONATE N-ACETYLTRANSFERASE-RELATED-RELATED"/>
    <property type="match status" value="1"/>
</dbReference>
<evidence type="ECO:0000256" key="3">
    <source>
        <dbReference type="SAM" id="MobiDB-lite"/>
    </source>
</evidence>
<sequence length="152" mass="17006">MDSTDATDPDDRPDRPRLTVGPVHDAELPALVALWQACNLVMPYNDPLDDIAFARGRSHSEVLVGRLDGRPVASVMAGHDGHRGWLYYVAVDPTCRQQGLGTDIVTAGEDWLRRHGVRKVLLMIRETNTAVKAFYEKVGYNAVPRVVMERWL</sequence>
<dbReference type="SUPFAM" id="SSF55729">
    <property type="entry name" value="Acyl-CoA N-acyltransferases (Nat)"/>
    <property type="match status" value="1"/>
</dbReference>
<dbReference type="RefSeq" id="WP_014752833.1">
    <property type="nucleotide sequence ID" value="NC_017966.1"/>
</dbReference>
<dbReference type="Proteomes" id="UP000005258">
    <property type="component" value="Plasmid pTM2"/>
</dbReference>